<name>A0A3P9HQW1_ORYLA</name>
<accession>A0A3P9HQW1</accession>
<reference key="1">
    <citation type="journal article" date="2007" name="Nature">
        <title>The medaka draft genome and insights into vertebrate genome evolution.</title>
        <authorList>
            <person name="Kasahara M."/>
            <person name="Naruse K."/>
            <person name="Sasaki S."/>
            <person name="Nakatani Y."/>
            <person name="Qu W."/>
            <person name="Ahsan B."/>
            <person name="Yamada T."/>
            <person name="Nagayasu Y."/>
            <person name="Doi K."/>
            <person name="Kasai Y."/>
            <person name="Jindo T."/>
            <person name="Kobayashi D."/>
            <person name="Shimada A."/>
            <person name="Toyoda A."/>
            <person name="Kuroki Y."/>
            <person name="Fujiyama A."/>
            <person name="Sasaki T."/>
            <person name="Shimizu A."/>
            <person name="Asakawa S."/>
            <person name="Shimizu N."/>
            <person name="Hashimoto S."/>
            <person name="Yang J."/>
            <person name="Lee Y."/>
            <person name="Matsushima K."/>
            <person name="Sugano S."/>
            <person name="Sakaizumi M."/>
            <person name="Narita T."/>
            <person name="Ohishi K."/>
            <person name="Haga S."/>
            <person name="Ohta F."/>
            <person name="Nomoto H."/>
            <person name="Nogata K."/>
            <person name="Morishita T."/>
            <person name="Endo T."/>
            <person name="Shin-I T."/>
            <person name="Takeda H."/>
            <person name="Morishita S."/>
            <person name="Kohara Y."/>
        </authorList>
    </citation>
    <scope>NUCLEOTIDE SEQUENCE [LARGE SCALE GENOMIC DNA]</scope>
    <source>
        <strain>Hd-rR</strain>
    </source>
</reference>
<dbReference type="Proteomes" id="UP000265200">
    <property type="component" value="Chromosome 13"/>
</dbReference>
<organism evidence="2 3">
    <name type="scientific">Oryzias latipes</name>
    <name type="common">Japanese rice fish</name>
    <name type="synonym">Japanese killifish</name>
    <dbReference type="NCBI Taxonomy" id="8090"/>
    <lineage>
        <taxon>Eukaryota</taxon>
        <taxon>Metazoa</taxon>
        <taxon>Chordata</taxon>
        <taxon>Craniata</taxon>
        <taxon>Vertebrata</taxon>
        <taxon>Euteleostomi</taxon>
        <taxon>Actinopterygii</taxon>
        <taxon>Neopterygii</taxon>
        <taxon>Teleostei</taxon>
        <taxon>Neoteleostei</taxon>
        <taxon>Acanthomorphata</taxon>
        <taxon>Ovalentaria</taxon>
        <taxon>Atherinomorphae</taxon>
        <taxon>Beloniformes</taxon>
        <taxon>Adrianichthyidae</taxon>
        <taxon>Oryziinae</taxon>
        <taxon>Oryzias</taxon>
    </lineage>
</organism>
<reference evidence="2" key="4">
    <citation type="submission" date="2025-09" db="UniProtKB">
        <authorList>
            <consortium name="Ensembl"/>
        </authorList>
    </citation>
    <scope>IDENTIFICATION</scope>
    <source>
        <strain evidence="2">HSOK</strain>
    </source>
</reference>
<reference evidence="2" key="3">
    <citation type="submission" date="2025-08" db="UniProtKB">
        <authorList>
            <consortium name="Ensembl"/>
        </authorList>
    </citation>
    <scope>IDENTIFICATION</scope>
    <source>
        <strain evidence="2">HSOK</strain>
    </source>
</reference>
<evidence type="ECO:0000313" key="2">
    <source>
        <dbReference type="Ensembl" id="ENSORLP00015009918.1"/>
    </source>
</evidence>
<reference evidence="2 3" key="2">
    <citation type="submission" date="2017-04" db="EMBL/GenBank/DDBJ databases">
        <title>CpG methylation of centromeres and impact of large insertions on vertebrate speciation.</title>
        <authorList>
            <person name="Ichikawa K."/>
            <person name="Yoshimura J."/>
            <person name="Morishita S."/>
        </authorList>
    </citation>
    <scope>NUCLEOTIDE SEQUENCE</scope>
    <source>
        <strain evidence="2 3">HSOK</strain>
    </source>
</reference>
<protein>
    <submittedName>
        <fullName evidence="2">Uncharacterized protein</fullName>
    </submittedName>
</protein>
<proteinExistence type="predicted"/>
<dbReference type="Ensembl" id="ENSORLT00015016371.1">
    <property type="protein sequence ID" value="ENSORLP00015009918.1"/>
    <property type="gene ID" value="ENSORLG00015010734.1"/>
</dbReference>
<sequence length="76" mass="9053">MPKSCVFYVKFSQMYQEWTTLKPQRYERTTHRTRLHAEHRPKILNCSKMNSRGDPSDETLDGHLSTSTNDERKKHS</sequence>
<dbReference type="AlphaFoldDB" id="A0A3P9HQW1"/>
<feature type="region of interest" description="Disordered" evidence="1">
    <location>
        <begin position="38"/>
        <end position="76"/>
    </location>
</feature>
<evidence type="ECO:0000313" key="3">
    <source>
        <dbReference type="Proteomes" id="UP000265200"/>
    </source>
</evidence>
<evidence type="ECO:0000256" key="1">
    <source>
        <dbReference type="SAM" id="MobiDB-lite"/>
    </source>
</evidence>